<comment type="caution">
    <text evidence="2">The sequence shown here is derived from an EMBL/GenBank/DDBJ whole genome shotgun (WGS) entry which is preliminary data.</text>
</comment>
<dbReference type="RefSeq" id="WP_404611027.1">
    <property type="nucleotide sequence ID" value="NZ_JBIYDN010000023.1"/>
</dbReference>
<reference evidence="2 3" key="1">
    <citation type="submission" date="2024-11" db="EMBL/GenBank/DDBJ databases">
        <title>Using genomics to understand microbial adaptation to soil warming.</title>
        <authorList>
            <person name="Deangelis K.M. PhD."/>
        </authorList>
    </citation>
    <scope>NUCLEOTIDE SEQUENCE [LARGE SCALE GENOMIC DNA]</scope>
    <source>
        <strain evidence="2 3">GAS97</strain>
    </source>
</reference>
<keyword evidence="3" id="KW-1185">Reference proteome</keyword>
<gene>
    <name evidence="2" type="ORF">ABH943_006128</name>
</gene>
<evidence type="ECO:0000256" key="1">
    <source>
        <dbReference type="SAM" id="MobiDB-lite"/>
    </source>
</evidence>
<dbReference type="Proteomes" id="UP001620514">
    <property type="component" value="Unassembled WGS sequence"/>
</dbReference>
<organism evidence="2 3">
    <name type="scientific">Caballeronia udeis</name>
    <dbReference type="NCBI Taxonomy" id="1232866"/>
    <lineage>
        <taxon>Bacteria</taxon>
        <taxon>Pseudomonadati</taxon>
        <taxon>Pseudomonadota</taxon>
        <taxon>Betaproteobacteria</taxon>
        <taxon>Burkholderiales</taxon>
        <taxon>Burkholderiaceae</taxon>
        <taxon>Caballeronia</taxon>
    </lineage>
</organism>
<dbReference type="EMBL" id="JBIYDN010000023">
    <property type="protein sequence ID" value="MFK4446096.1"/>
    <property type="molecule type" value="Genomic_DNA"/>
</dbReference>
<sequence length="249" mass="27696">MAAQSARELSLVHHLALAACRSDSANRHQINELVRSVHMAYYLQRLGFGDIPFECYERAEAAFENALGVAAKSGKWIISEQNAPVIERLLALHDQQMSEAPMHKVAEAKKTTTSIPRRHRGIATGSSEIGLAAALPSNERVHFAAMPGTKRVSLLARLLLKAHPKRWALARYGDRIAEVRGEARSERGMNRSLDAYGVERRSAVRWENLRLLDDQLFKREAAGIKPSSCHRRPSARADNAFSATDSLRP</sequence>
<proteinExistence type="predicted"/>
<dbReference type="PROSITE" id="PS51257">
    <property type="entry name" value="PROKAR_LIPOPROTEIN"/>
    <property type="match status" value="1"/>
</dbReference>
<feature type="region of interest" description="Disordered" evidence="1">
    <location>
        <begin position="224"/>
        <end position="249"/>
    </location>
</feature>
<evidence type="ECO:0000313" key="2">
    <source>
        <dbReference type="EMBL" id="MFK4446096.1"/>
    </source>
</evidence>
<name>A0ABW8MUJ4_9BURK</name>
<accession>A0ABW8MUJ4</accession>
<protein>
    <recommendedName>
        <fullName evidence="4">Fis family transcriptional regulator</fullName>
    </recommendedName>
</protein>
<evidence type="ECO:0000313" key="3">
    <source>
        <dbReference type="Proteomes" id="UP001620514"/>
    </source>
</evidence>
<evidence type="ECO:0008006" key="4">
    <source>
        <dbReference type="Google" id="ProtNLM"/>
    </source>
</evidence>